<dbReference type="AlphaFoldDB" id="A0A918KXS7"/>
<dbReference type="RefSeq" id="WP_229911315.1">
    <property type="nucleotide sequence ID" value="NZ_BMSX01000019.1"/>
</dbReference>
<reference evidence="3" key="2">
    <citation type="submission" date="2020-09" db="EMBL/GenBank/DDBJ databases">
        <authorList>
            <person name="Sun Q."/>
            <person name="Ohkuma M."/>
        </authorList>
    </citation>
    <scope>NUCLEOTIDE SEQUENCE</scope>
    <source>
        <strain evidence="3">JCM 4346</strain>
    </source>
</reference>
<dbReference type="SUPFAM" id="SSF47336">
    <property type="entry name" value="ACP-like"/>
    <property type="match status" value="1"/>
</dbReference>
<dbReference type="EMBL" id="BMSX01000019">
    <property type="protein sequence ID" value="GGR41824.1"/>
    <property type="molecule type" value="Genomic_DNA"/>
</dbReference>
<organism evidence="3 4">
    <name type="scientific">Streptomyces aurantiogriseus</name>
    <dbReference type="NCBI Taxonomy" id="66870"/>
    <lineage>
        <taxon>Bacteria</taxon>
        <taxon>Bacillati</taxon>
        <taxon>Actinomycetota</taxon>
        <taxon>Actinomycetes</taxon>
        <taxon>Kitasatosporales</taxon>
        <taxon>Streptomycetaceae</taxon>
        <taxon>Streptomyces</taxon>
    </lineage>
</organism>
<feature type="compositionally biased region" description="Basic and acidic residues" evidence="1">
    <location>
        <begin position="79"/>
        <end position="100"/>
    </location>
</feature>
<evidence type="ECO:0000313" key="4">
    <source>
        <dbReference type="Proteomes" id="UP000658320"/>
    </source>
</evidence>
<protein>
    <recommendedName>
        <fullName evidence="2">Carrier domain-containing protein</fullName>
    </recommendedName>
</protein>
<feature type="domain" description="Carrier" evidence="2">
    <location>
        <begin position="2"/>
        <end position="79"/>
    </location>
</feature>
<sequence length="112" mass="12333">MTPQKLITDYIADVWMDGDAEGLGPQTPIAELNIIDSAGVFDLVHFLQTEFRITVPLHEVSLENFRSVSAIAALVARLRNDDPRKDGPRKNLPRKDDLPKPDLPQDEGGSAA</sequence>
<keyword evidence="4" id="KW-1185">Reference proteome</keyword>
<name>A0A918KXS7_9ACTN</name>
<dbReference type="PROSITE" id="PS50075">
    <property type="entry name" value="CARRIER"/>
    <property type="match status" value="1"/>
</dbReference>
<dbReference type="Gene3D" id="1.10.1200.10">
    <property type="entry name" value="ACP-like"/>
    <property type="match status" value="1"/>
</dbReference>
<reference evidence="3" key="1">
    <citation type="journal article" date="2014" name="Int. J. Syst. Evol. Microbiol.">
        <title>Complete genome sequence of Corynebacterium casei LMG S-19264T (=DSM 44701T), isolated from a smear-ripened cheese.</title>
        <authorList>
            <consortium name="US DOE Joint Genome Institute (JGI-PGF)"/>
            <person name="Walter F."/>
            <person name="Albersmeier A."/>
            <person name="Kalinowski J."/>
            <person name="Ruckert C."/>
        </authorList>
    </citation>
    <scope>NUCLEOTIDE SEQUENCE</scope>
    <source>
        <strain evidence="3">JCM 4346</strain>
    </source>
</reference>
<gene>
    <name evidence="3" type="ORF">GCM10010251_68280</name>
</gene>
<accession>A0A918KXS7</accession>
<comment type="caution">
    <text evidence="3">The sequence shown here is derived from an EMBL/GenBank/DDBJ whole genome shotgun (WGS) entry which is preliminary data.</text>
</comment>
<evidence type="ECO:0000259" key="2">
    <source>
        <dbReference type="PROSITE" id="PS50075"/>
    </source>
</evidence>
<evidence type="ECO:0000313" key="3">
    <source>
        <dbReference type="EMBL" id="GGR41824.1"/>
    </source>
</evidence>
<proteinExistence type="predicted"/>
<dbReference type="Proteomes" id="UP000658320">
    <property type="component" value="Unassembled WGS sequence"/>
</dbReference>
<dbReference type="InterPro" id="IPR009081">
    <property type="entry name" value="PP-bd_ACP"/>
</dbReference>
<dbReference type="InterPro" id="IPR036736">
    <property type="entry name" value="ACP-like_sf"/>
</dbReference>
<evidence type="ECO:0000256" key="1">
    <source>
        <dbReference type="SAM" id="MobiDB-lite"/>
    </source>
</evidence>
<feature type="region of interest" description="Disordered" evidence="1">
    <location>
        <begin position="79"/>
        <end position="112"/>
    </location>
</feature>